<dbReference type="GeneID" id="60403652"/>
<accession>U6KCR6</accession>
<name>U6KCR6_9EIME</name>
<reference evidence="2" key="1">
    <citation type="submission" date="2013-10" db="EMBL/GenBank/DDBJ databases">
        <title>Genomic analysis of the causative agents of coccidiosis in chickens.</title>
        <authorList>
            <person name="Reid A.J."/>
            <person name="Blake D."/>
            <person name="Billington K."/>
            <person name="Browne H."/>
            <person name="Dunn M."/>
            <person name="Hung S."/>
            <person name="Kawahara F."/>
            <person name="Miranda-Saavedra D."/>
            <person name="Mourier T."/>
            <person name="Nagra H."/>
            <person name="Otto T.D."/>
            <person name="Rawlings N."/>
            <person name="Sanchez A."/>
            <person name="Sanders M."/>
            <person name="Subramaniam C."/>
            <person name="Tay Y."/>
            <person name="Dear P."/>
            <person name="Doerig C."/>
            <person name="Gruber A."/>
            <person name="Parkinson J."/>
            <person name="Shirley M."/>
            <person name="Wan K.L."/>
            <person name="Berriman M."/>
            <person name="Tomley F."/>
            <person name="Pain A."/>
        </authorList>
    </citation>
    <scope>NUCLEOTIDE SEQUENCE [LARGE SCALE GENOMIC DNA]</scope>
    <source>
        <strain evidence="2">Houghton</strain>
    </source>
</reference>
<evidence type="ECO:0000313" key="2">
    <source>
        <dbReference type="EMBL" id="CDJ35815.1"/>
    </source>
</evidence>
<dbReference type="EMBL" id="HG733447">
    <property type="protein sequence ID" value="CDJ35815.1"/>
    <property type="molecule type" value="Genomic_DNA"/>
</dbReference>
<sequence>MCAGWGFVVERGEALPGSSSSSELGAASAPVDGGRESAIGPLSRGGDAIAGGGGVGSAAWDTGRVRQRQLPVQLAERLLRAPRAIERLFSHFGATKEFYRRQELMLSS</sequence>
<reference evidence="2" key="2">
    <citation type="submission" date="2013-10" db="EMBL/GenBank/DDBJ databases">
        <authorList>
            <person name="Aslett M."/>
        </authorList>
    </citation>
    <scope>NUCLEOTIDE SEQUENCE [LARGE SCALE GENOMIC DNA]</scope>
    <source>
        <strain evidence="2">Houghton</strain>
    </source>
</reference>
<dbReference type="VEuPathDB" id="ToxoDB:EMH_0000490"/>
<evidence type="ECO:0000313" key="3">
    <source>
        <dbReference type="Proteomes" id="UP000030744"/>
    </source>
</evidence>
<proteinExistence type="predicted"/>
<gene>
    <name evidence="2" type="ORF">EMH_0000490</name>
</gene>
<feature type="compositionally biased region" description="Low complexity" evidence="1">
    <location>
        <begin position="14"/>
        <end position="30"/>
    </location>
</feature>
<feature type="region of interest" description="Disordered" evidence="1">
    <location>
        <begin position="13"/>
        <end position="43"/>
    </location>
</feature>
<dbReference type="RefSeq" id="XP_037878104.1">
    <property type="nucleotide sequence ID" value="XM_038022250.1"/>
</dbReference>
<protein>
    <submittedName>
        <fullName evidence="2">Uncharacterized protein</fullName>
    </submittedName>
</protein>
<dbReference type="AlphaFoldDB" id="U6KCR6"/>
<organism evidence="2 3">
    <name type="scientific">Eimeria mitis</name>
    <dbReference type="NCBI Taxonomy" id="44415"/>
    <lineage>
        <taxon>Eukaryota</taxon>
        <taxon>Sar</taxon>
        <taxon>Alveolata</taxon>
        <taxon>Apicomplexa</taxon>
        <taxon>Conoidasida</taxon>
        <taxon>Coccidia</taxon>
        <taxon>Eucoccidiorida</taxon>
        <taxon>Eimeriorina</taxon>
        <taxon>Eimeriidae</taxon>
        <taxon>Eimeria</taxon>
    </lineage>
</organism>
<evidence type="ECO:0000256" key="1">
    <source>
        <dbReference type="SAM" id="MobiDB-lite"/>
    </source>
</evidence>
<keyword evidence="3" id="KW-1185">Reference proteome</keyword>
<dbReference type="Proteomes" id="UP000030744">
    <property type="component" value="Unassembled WGS sequence"/>
</dbReference>